<feature type="transmembrane region" description="Helical" evidence="1">
    <location>
        <begin position="393"/>
        <end position="413"/>
    </location>
</feature>
<feature type="transmembrane region" description="Helical" evidence="1">
    <location>
        <begin position="425"/>
        <end position="447"/>
    </location>
</feature>
<gene>
    <name evidence="2" type="ORF">PAXINDRAFT_17161</name>
</gene>
<protein>
    <submittedName>
        <fullName evidence="2">Uncharacterized protein</fullName>
    </submittedName>
</protein>
<sequence>MQNHSSGPKETCISQSQRLNPVTSLSTLRYNRSCYVQVGPRIIGRGPAPRGSSTSASKWRRFIHPEGRPYSVSNNEEFVVVTEANLEDAETEQAILGYAKLVQKELQCHDIKVPPRCELFLELEDDRTQCNYYFVDHAAKGLFWLEELGTESLDISAVMFHSHLEGGLETLYWAHVEFFPMHHELHKQELSQIAGATSGVVLTTRLMIDRWADVKDFNAPVHCGHMQANFEAPDNASMDIFSVMLLVLLVSYPSHDQQSTQLGRRQQRHSPLASRYHWGATISNLILLGIPRHYYALLEDLSTHDHMPADQWTRFMFLCLTDWTNSLYPAFLVLIASIYIAEVCGDSLSTTIPSVISCMLSIISILCLDMKYRPLAEADAASAERYLQSVKSASLGFLPLAIVFSLPKAGYMWGLGFLAIQLISIAWRGAAIVASFFILLFALWCIFAPRGHGASLVSRFLRSFNFRLSIPLQ</sequence>
<evidence type="ECO:0000313" key="3">
    <source>
        <dbReference type="Proteomes" id="UP000053647"/>
    </source>
</evidence>
<keyword evidence="3" id="KW-1185">Reference proteome</keyword>
<name>A0A0C9SQP1_PAXIN</name>
<dbReference type="Proteomes" id="UP000053647">
    <property type="component" value="Unassembled WGS sequence"/>
</dbReference>
<proteinExistence type="predicted"/>
<feature type="transmembrane region" description="Helical" evidence="1">
    <location>
        <begin position="352"/>
        <end position="372"/>
    </location>
</feature>
<reference evidence="3" key="2">
    <citation type="submission" date="2015-01" db="EMBL/GenBank/DDBJ databases">
        <title>Evolutionary Origins and Diversification of the Mycorrhizal Mutualists.</title>
        <authorList>
            <consortium name="DOE Joint Genome Institute"/>
            <consortium name="Mycorrhizal Genomics Consortium"/>
            <person name="Kohler A."/>
            <person name="Kuo A."/>
            <person name="Nagy L.G."/>
            <person name="Floudas D."/>
            <person name="Copeland A."/>
            <person name="Barry K.W."/>
            <person name="Cichocki N."/>
            <person name="Veneault-Fourrey C."/>
            <person name="LaButti K."/>
            <person name="Lindquist E.A."/>
            <person name="Lipzen A."/>
            <person name="Lundell T."/>
            <person name="Morin E."/>
            <person name="Murat C."/>
            <person name="Riley R."/>
            <person name="Ohm R."/>
            <person name="Sun H."/>
            <person name="Tunlid A."/>
            <person name="Henrissat B."/>
            <person name="Grigoriev I.V."/>
            <person name="Hibbett D.S."/>
            <person name="Martin F."/>
        </authorList>
    </citation>
    <scope>NUCLEOTIDE SEQUENCE [LARGE SCALE GENOMIC DNA]</scope>
    <source>
        <strain evidence="3">ATCC 200175</strain>
    </source>
</reference>
<organism evidence="2 3">
    <name type="scientific">Paxillus involutus ATCC 200175</name>
    <dbReference type="NCBI Taxonomy" id="664439"/>
    <lineage>
        <taxon>Eukaryota</taxon>
        <taxon>Fungi</taxon>
        <taxon>Dikarya</taxon>
        <taxon>Basidiomycota</taxon>
        <taxon>Agaricomycotina</taxon>
        <taxon>Agaricomycetes</taxon>
        <taxon>Agaricomycetidae</taxon>
        <taxon>Boletales</taxon>
        <taxon>Paxilineae</taxon>
        <taxon>Paxillaceae</taxon>
        <taxon>Paxillus</taxon>
    </lineage>
</organism>
<dbReference type="AlphaFoldDB" id="A0A0C9SQP1"/>
<dbReference type="OrthoDB" id="2674421at2759"/>
<accession>A0A0C9SQP1</accession>
<keyword evidence="1" id="KW-0812">Transmembrane</keyword>
<reference evidence="2 3" key="1">
    <citation type="submission" date="2014-06" db="EMBL/GenBank/DDBJ databases">
        <authorList>
            <consortium name="DOE Joint Genome Institute"/>
            <person name="Kuo A."/>
            <person name="Kohler A."/>
            <person name="Nagy L.G."/>
            <person name="Floudas D."/>
            <person name="Copeland A."/>
            <person name="Barry K.W."/>
            <person name="Cichocki N."/>
            <person name="Veneault-Fourrey C."/>
            <person name="LaButti K."/>
            <person name="Lindquist E.A."/>
            <person name="Lipzen A."/>
            <person name="Lundell T."/>
            <person name="Morin E."/>
            <person name="Murat C."/>
            <person name="Sun H."/>
            <person name="Tunlid A."/>
            <person name="Henrissat B."/>
            <person name="Grigoriev I.V."/>
            <person name="Hibbett D.S."/>
            <person name="Martin F."/>
            <person name="Nordberg H.P."/>
            <person name="Cantor M.N."/>
            <person name="Hua S.X."/>
        </authorList>
    </citation>
    <scope>NUCLEOTIDE SEQUENCE [LARGE SCALE GENOMIC DNA]</scope>
    <source>
        <strain evidence="2 3">ATCC 200175</strain>
    </source>
</reference>
<evidence type="ECO:0000313" key="2">
    <source>
        <dbReference type="EMBL" id="KIJ09754.1"/>
    </source>
</evidence>
<dbReference type="EMBL" id="KN819436">
    <property type="protein sequence ID" value="KIJ09754.1"/>
    <property type="molecule type" value="Genomic_DNA"/>
</dbReference>
<evidence type="ECO:0000256" key="1">
    <source>
        <dbReference type="SAM" id="Phobius"/>
    </source>
</evidence>
<keyword evidence="1" id="KW-1133">Transmembrane helix</keyword>
<feature type="transmembrane region" description="Helical" evidence="1">
    <location>
        <begin position="315"/>
        <end position="340"/>
    </location>
</feature>
<dbReference type="HOGENOM" id="CLU_015091_3_2_1"/>
<keyword evidence="1" id="KW-0472">Membrane</keyword>